<feature type="domain" description="Tetrapyrrole methylase" evidence="6">
    <location>
        <begin position="55"/>
        <end position="194"/>
    </location>
</feature>
<dbReference type="EMBL" id="CR522870">
    <property type="protein sequence ID" value="CAG34950.1"/>
    <property type="molecule type" value="Genomic_DNA"/>
</dbReference>
<dbReference type="GO" id="GO:0032259">
    <property type="term" value="P:methylation"/>
    <property type="evidence" value="ECO:0007669"/>
    <property type="project" value="UniProtKB-KW"/>
</dbReference>
<dbReference type="Gene3D" id="3.40.1010.10">
    <property type="entry name" value="Cobalt-precorrin-4 Transmethylase, Domain 1"/>
    <property type="match status" value="1"/>
</dbReference>
<dbReference type="RefSeq" id="WP_011187466.1">
    <property type="nucleotide sequence ID" value="NC_006138.1"/>
</dbReference>
<dbReference type="InterPro" id="IPR014777">
    <property type="entry name" value="4pyrrole_Mease_sub1"/>
</dbReference>
<dbReference type="InterPro" id="IPR029063">
    <property type="entry name" value="SAM-dependent_MTases_sf"/>
</dbReference>
<keyword evidence="3 7" id="KW-0489">Methyltransferase</keyword>
<dbReference type="InterPro" id="IPR050714">
    <property type="entry name" value="Cobalamin_biosynth_MTase"/>
</dbReference>
<evidence type="ECO:0000256" key="2">
    <source>
        <dbReference type="ARBA" id="ARBA00022573"/>
    </source>
</evidence>
<dbReference type="SUPFAM" id="SSF53335">
    <property type="entry name" value="S-adenosyl-L-methionine-dependent methyltransferases"/>
    <property type="match status" value="1"/>
</dbReference>
<dbReference type="eggNOG" id="COG2241">
    <property type="taxonomic scope" value="Bacteria"/>
</dbReference>
<evidence type="ECO:0000313" key="7">
    <source>
        <dbReference type="EMBL" id="CAG34950.1"/>
    </source>
</evidence>
<keyword evidence="4 7" id="KW-0808">Transferase</keyword>
<dbReference type="PANTHER" id="PTHR43182">
    <property type="entry name" value="COBALT-PRECORRIN-6B C(15)-METHYLTRANSFERASE (DECARBOXYLATING)"/>
    <property type="match status" value="1"/>
</dbReference>
<dbReference type="STRING" id="177439.DP0221"/>
<dbReference type="GO" id="GO:0008276">
    <property type="term" value="F:protein methyltransferase activity"/>
    <property type="evidence" value="ECO:0007669"/>
    <property type="project" value="InterPro"/>
</dbReference>
<dbReference type="NCBIfam" id="TIGR02467">
    <property type="entry name" value="CbiE"/>
    <property type="match status" value="1"/>
</dbReference>
<dbReference type="InterPro" id="IPR014008">
    <property type="entry name" value="Cbl_synth_MTase_CbiT"/>
</dbReference>
<dbReference type="Pfam" id="PF00590">
    <property type="entry name" value="TP_methylase"/>
    <property type="match status" value="1"/>
</dbReference>
<dbReference type="KEGG" id="dps:DP0221"/>
<dbReference type="InterPro" id="IPR006365">
    <property type="entry name" value="Cbl_synth_CobL"/>
</dbReference>
<dbReference type="InterPro" id="IPR000878">
    <property type="entry name" value="4pyrrol_Mease"/>
</dbReference>
<dbReference type="eggNOG" id="COG2242">
    <property type="taxonomic scope" value="Bacteria"/>
</dbReference>
<dbReference type="Proteomes" id="UP000000602">
    <property type="component" value="Chromosome"/>
</dbReference>
<dbReference type="InterPro" id="IPR012818">
    <property type="entry name" value="CbiE"/>
</dbReference>
<organism evidence="7 8">
    <name type="scientific">Desulfotalea psychrophila (strain LSv54 / DSM 12343)</name>
    <dbReference type="NCBI Taxonomy" id="177439"/>
    <lineage>
        <taxon>Bacteria</taxon>
        <taxon>Pseudomonadati</taxon>
        <taxon>Thermodesulfobacteriota</taxon>
        <taxon>Desulfobulbia</taxon>
        <taxon>Desulfobulbales</taxon>
        <taxon>Desulfocapsaceae</taxon>
        <taxon>Desulfotalea</taxon>
    </lineage>
</organism>
<dbReference type="InterPro" id="IPR035996">
    <property type="entry name" value="4pyrrol_Methylase_sf"/>
</dbReference>
<dbReference type="InterPro" id="IPR014776">
    <property type="entry name" value="4pyrrole_Mease_sub2"/>
</dbReference>
<evidence type="ECO:0000259" key="6">
    <source>
        <dbReference type="Pfam" id="PF00590"/>
    </source>
</evidence>
<evidence type="ECO:0000313" key="8">
    <source>
        <dbReference type="Proteomes" id="UP000000602"/>
    </source>
</evidence>
<dbReference type="Gene3D" id="3.40.50.150">
    <property type="entry name" value="Vaccinia Virus protein VP39"/>
    <property type="match status" value="1"/>
</dbReference>
<evidence type="ECO:0000256" key="4">
    <source>
        <dbReference type="ARBA" id="ARBA00022679"/>
    </source>
</evidence>
<dbReference type="PANTHER" id="PTHR43182:SF1">
    <property type="entry name" value="COBALT-PRECORRIN-7 C(5)-METHYLTRANSFERASE"/>
    <property type="match status" value="1"/>
</dbReference>
<dbReference type="GO" id="GO:0009236">
    <property type="term" value="P:cobalamin biosynthetic process"/>
    <property type="evidence" value="ECO:0007669"/>
    <property type="project" value="UniProtKB-UniPathway"/>
</dbReference>
<dbReference type="Gene3D" id="3.30.950.10">
    <property type="entry name" value="Methyltransferase, Cobalt-precorrin-4 Transmethylase, Domain 2"/>
    <property type="match status" value="1"/>
</dbReference>
<dbReference type="NCBIfam" id="TIGR02469">
    <property type="entry name" value="CbiT"/>
    <property type="match status" value="1"/>
</dbReference>
<protein>
    <submittedName>
        <fullName evidence="7">Probable precorrin-6Y C5,15-methyltransferase (CobL)</fullName>
    </submittedName>
</protein>
<reference evidence="8" key="1">
    <citation type="journal article" date="2004" name="Environ. Microbiol.">
        <title>The genome of Desulfotalea psychrophila, a sulfate-reducing bacterium from permanently cold Arctic sediments.</title>
        <authorList>
            <person name="Rabus R."/>
            <person name="Ruepp A."/>
            <person name="Frickey T."/>
            <person name="Rattei T."/>
            <person name="Fartmann B."/>
            <person name="Stark M."/>
            <person name="Bauer M."/>
            <person name="Zibat A."/>
            <person name="Lombardot T."/>
            <person name="Becker I."/>
            <person name="Amann J."/>
            <person name="Gellner K."/>
            <person name="Teeling H."/>
            <person name="Leuschner W.D."/>
            <person name="Gloeckner F.-O."/>
            <person name="Lupas A.N."/>
            <person name="Amann R."/>
            <person name="Klenk H.-P."/>
        </authorList>
    </citation>
    <scope>NUCLEOTIDE SEQUENCE [LARGE SCALE GENOMIC DNA]</scope>
    <source>
        <strain evidence="8">DSM 12343 / LSv54</strain>
    </source>
</reference>
<dbReference type="HOGENOM" id="CLU_031955_1_2_7"/>
<dbReference type="AlphaFoldDB" id="Q6ARS5"/>
<gene>
    <name evidence="7" type="ordered locus">DP0221</name>
</gene>
<dbReference type="CDD" id="cd11644">
    <property type="entry name" value="Precorrin-6Y-MT"/>
    <property type="match status" value="1"/>
</dbReference>
<dbReference type="UniPathway" id="UPA00148"/>
<sequence length="402" mass="43875">MNKIHVIGVGADLAELQNLAPTLKNIQLFVASPKHHPLLAGYGVKCRAITPLDECLEEIRATEGEVAVLASGDPLFYGIGASLLRHFGEEDLLFYPGLSSIQRACALFKIPWHDAQLISLHGREANHIPGMILPHRKSLILTDGRNSPNSIAREILNYLLLIEDKELTKRIELRVGENLGTEEEWLFTGSLQEAAETSFAPLNVLCVLIAEQKKLPSLGLIEEEICHSRGLITKNEVRAASLHRLQLPTSGVLWDIGAGSGSVSIEAARLSPGLTIYSVEHKEEEIANIKANIRKFATYNVIPILGRAAALMEKLPLPDRIFVGGSGGELGKIIETAKERLPVEGRIVINAVLKKTALEAMFYLRALDLTCSSSKVSVSRIETDGNINDFNPITIIAGQKIS</sequence>
<keyword evidence="2" id="KW-0169">Cobalamin biosynthesis</keyword>
<evidence type="ECO:0000256" key="1">
    <source>
        <dbReference type="ARBA" id="ARBA00004953"/>
    </source>
</evidence>
<dbReference type="PIRSF" id="PIRSF036428">
    <property type="entry name" value="CobL"/>
    <property type="match status" value="1"/>
</dbReference>
<keyword evidence="8" id="KW-1185">Reference proteome</keyword>
<name>Q6ARS5_DESPS</name>
<dbReference type="SUPFAM" id="SSF53790">
    <property type="entry name" value="Tetrapyrrole methylase"/>
    <property type="match status" value="1"/>
</dbReference>
<comment type="pathway">
    <text evidence="1">Cofactor biosynthesis; adenosylcobalamin biosynthesis.</text>
</comment>
<evidence type="ECO:0000256" key="3">
    <source>
        <dbReference type="ARBA" id="ARBA00022603"/>
    </source>
</evidence>
<accession>Q6ARS5</accession>
<evidence type="ECO:0000256" key="5">
    <source>
        <dbReference type="ARBA" id="ARBA00022691"/>
    </source>
</evidence>
<keyword evidence="5" id="KW-0949">S-adenosyl-L-methionine</keyword>
<proteinExistence type="predicted"/>
<dbReference type="OrthoDB" id="9787825at2"/>